<dbReference type="InterPro" id="IPR036691">
    <property type="entry name" value="Endo/exonu/phosph_ase_sf"/>
</dbReference>
<dbReference type="GO" id="GO:0005634">
    <property type="term" value="C:nucleus"/>
    <property type="evidence" value="ECO:0007669"/>
    <property type="project" value="TreeGrafter"/>
</dbReference>
<keyword evidence="11" id="KW-1185">Reference proteome</keyword>
<keyword evidence="6" id="KW-0464">Manganese</keyword>
<sequence>VDGYDSFFSFSQTKKGWSGVATYARKGLTVEAEEGFGDDKFNDEASPVPSRVICAAHSTLLHPGRCVMTDHGKFILFNVYFPNGRDGERVEYKQSFHDTFRRRCNDLAKSGRHCIVTGDVNIAHEDADIWNPAVSPEKFAASTGFLPSERQWITDLLNDGWVDAFRKFHPTREKAFTFWDMRTMKRPINQGWRIDYFLVPKSLMDVVQDSDILPQVLGSDHCPLTLDL</sequence>
<dbReference type="OrthoDB" id="2154323at2759"/>
<dbReference type="InterPro" id="IPR004808">
    <property type="entry name" value="AP_endonuc_1"/>
</dbReference>
<dbReference type="GO" id="GO:0008311">
    <property type="term" value="F:double-stranded DNA 3'-5' DNA exonuclease activity"/>
    <property type="evidence" value="ECO:0007669"/>
    <property type="project" value="TreeGrafter"/>
</dbReference>
<dbReference type="PANTHER" id="PTHR22748:SF4">
    <property type="entry name" value="DNA-(APURINIC OR APYRIMIDINIC SITE) ENDONUCLEASE 2"/>
    <property type="match status" value="1"/>
</dbReference>
<feature type="active site" description="Proton donor/acceptor" evidence="5">
    <location>
        <position position="119"/>
    </location>
</feature>
<dbReference type="PANTHER" id="PTHR22748">
    <property type="entry name" value="AP ENDONUCLEASE"/>
    <property type="match status" value="1"/>
</dbReference>
<dbReference type="PROSITE" id="PS51435">
    <property type="entry name" value="AP_NUCLEASE_F1_4"/>
    <property type="match status" value="1"/>
</dbReference>
<dbReference type="GO" id="GO:0003906">
    <property type="term" value="F:DNA-(apurinic or apyrimidinic site) endonuclease activity"/>
    <property type="evidence" value="ECO:0007669"/>
    <property type="project" value="TreeGrafter"/>
</dbReference>
<comment type="similarity">
    <text evidence="1 8">Belongs to the DNA repair enzymes AP/ExoA family.</text>
</comment>
<keyword evidence="10" id="KW-0269">Exonuclease</keyword>
<comment type="cofactor">
    <cofactor evidence="6 8">
        <name>Mg(2+)</name>
        <dbReference type="ChEBI" id="CHEBI:18420"/>
    </cofactor>
    <cofactor evidence="6 8">
        <name>Mn(2+)</name>
        <dbReference type="ChEBI" id="CHEBI:29035"/>
    </cofactor>
    <text evidence="6 8">Probably binds two magnesium or manganese ions per subunit.</text>
</comment>
<evidence type="ECO:0000256" key="8">
    <source>
        <dbReference type="RuleBase" id="RU362131"/>
    </source>
</evidence>
<dbReference type="AlphaFoldDB" id="A0A4P9WHK6"/>
<evidence type="ECO:0000256" key="6">
    <source>
        <dbReference type="PIRSR" id="PIRSR604808-2"/>
    </source>
</evidence>
<feature type="active site" evidence="5">
    <location>
        <position position="80"/>
    </location>
</feature>
<evidence type="ECO:0000256" key="2">
    <source>
        <dbReference type="ARBA" id="ARBA00022723"/>
    </source>
</evidence>
<evidence type="ECO:0000256" key="4">
    <source>
        <dbReference type="ARBA" id="ARBA00022842"/>
    </source>
</evidence>
<evidence type="ECO:0000256" key="7">
    <source>
        <dbReference type="PIRSR" id="PIRSR604808-3"/>
    </source>
</evidence>
<evidence type="ECO:0000313" key="11">
    <source>
        <dbReference type="Proteomes" id="UP000269721"/>
    </source>
</evidence>
<proteinExistence type="inferred from homology"/>
<keyword evidence="8" id="KW-0227">DNA damage</keyword>
<feature type="active site" description="Proton acceptor" evidence="5">
    <location>
        <position position="221"/>
    </location>
</feature>
<dbReference type="Pfam" id="PF03372">
    <property type="entry name" value="Exo_endo_phos"/>
    <property type="match status" value="1"/>
</dbReference>
<feature type="binding site" evidence="6">
    <location>
        <position position="119"/>
    </location>
    <ligand>
        <name>Mg(2+)</name>
        <dbReference type="ChEBI" id="CHEBI:18420"/>
        <label>1</label>
    </ligand>
</feature>
<feature type="site" description="Important for catalytic activity" evidence="7">
    <location>
        <position position="195"/>
    </location>
</feature>
<evidence type="ECO:0000256" key="5">
    <source>
        <dbReference type="PIRSR" id="PIRSR604808-1"/>
    </source>
</evidence>
<dbReference type="GO" id="GO:0008081">
    <property type="term" value="F:phosphoric diester hydrolase activity"/>
    <property type="evidence" value="ECO:0007669"/>
    <property type="project" value="TreeGrafter"/>
</dbReference>
<keyword evidence="10" id="KW-0255">Endonuclease</keyword>
<dbReference type="GO" id="GO:0006284">
    <property type="term" value="P:base-excision repair"/>
    <property type="evidence" value="ECO:0007669"/>
    <property type="project" value="TreeGrafter"/>
</dbReference>
<dbReference type="NCBIfam" id="TIGR00633">
    <property type="entry name" value="xth"/>
    <property type="match status" value="1"/>
</dbReference>
<organism evidence="10 11">
    <name type="scientific">Blyttiomyces helicus</name>
    <dbReference type="NCBI Taxonomy" id="388810"/>
    <lineage>
        <taxon>Eukaryota</taxon>
        <taxon>Fungi</taxon>
        <taxon>Fungi incertae sedis</taxon>
        <taxon>Chytridiomycota</taxon>
        <taxon>Chytridiomycota incertae sedis</taxon>
        <taxon>Chytridiomycetes</taxon>
        <taxon>Chytridiomycetes incertae sedis</taxon>
        <taxon>Blyttiomyces</taxon>
    </lineage>
</organism>
<feature type="non-terminal residue" evidence="10">
    <location>
        <position position="228"/>
    </location>
</feature>
<dbReference type="Proteomes" id="UP000269721">
    <property type="component" value="Unassembled WGS sequence"/>
</dbReference>
<keyword evidence="2 6" id="KW-0479">Metal-binding</keyword>
<dbReference type="GO" id="GO:0046872">
    <property type="term" value="F:metal ion binding"/>
    <property type="evidence" value="ECO:0007669"/>
    <property type="project" value="UniProtKB-KW"/>
</dbReference>
<feature type="site" description="Transition state stabilizer" evidence="7">
    <location>
        <position position="121"/>
    </location>
</feature>
<evidence type="ECO:0000313" key="10">
    <source>
        <dbReference type="EMBL" id="RKO91333.1"/>
    </source>
</evidence>
<reference evidence="11" key="1">
    <citation type="journal article" date="2018" name="Nat. Microbiol.">
        <title>Leveraging single-cell genomics to expand the fungal tree of life.</title>
        <authorList>
            <person name="Ahrendt S.R."/>
            <person name="Quandt C.A."/>
            <person name="Ciobanu D."/>
            <person name="Clum A."/>
            <person name="Salamov A."/>
            <person name="Andreopoulos B."/>
            <person name="Cheng J.F."/>
            <person name="Woyke T."/>
            <person name="Pelin A."/>
            <person name="Henrissat B."/>
            <person name="Reynolds N.K."/>
            <person name="Benny G.L."/>
            <person name="Smith M.E."/>
            <person name="James T.Y."/>
            <person name="Grigoriev I.V."/>
        </authorList>
    </citation>
    <scope>NUCLEOTIDE SEQUENCE [LARGE SCALE GENOMIC DNA]</scope>
</reference>
<feature type="binding site" evidence="6">
    <location>
        <position position="221"/>
    </location>
    <ligand>
        <name>Mg(2+)</name>
        <dbReference type="ChEBI" id="CHEBI:18420"/>
        <label>1</label>
    </ligand>
</feature>
<keyword evidence="3" id="KW-0378">Hydrolase</keyword>
<keyword evidence="4 6" id="KW-0460">Magnesium</keyword>
<feature type="domain" description="Endonuclease/exonuclease/phosphatase" evidence="9">
    <location>
        <begin position="12"/>
        <end position="221"/>
    </location>
</feature>
<evidence type="ECO:0000256" key="1">
    <source>
        <dbReference type="ARBA" id="ARBA00007092"/>
    </source>
</evidence>
<feature type="binding site" evidence="6">
    <location>
        <position position="220"/>
    </location>
    <ligand>
        <name>Mg(2+)</name>
        <dbReference type="ChEBI" id="CHEBI:18420"/>
        <label>1</label>
    </ligand>
</feature>
<protein>
    <submittedName>
        <fullName evidence="10">Endonuclease/exonuclease/phosphatase</fullName>
    </submittedName>
</protein>
<dbReference type="EMBL" id="KZ995115">
    <property type="protein sequence ID" value="RKO91333.1"/>
    <property type="molecule type" value="Genomic_DNA"/>
</dbReference>
<feature type="site" description="Interaction with DNA substrate" evidence="7">
    <location>
        <position position="221"/>
    </location>
</feature>
<dbReference type="SUPFAM" id="SSF56219">
    <property type="entry name" value="DNase I-like"/>
    <property type="match status" value="1"/>
</dbReference>
<feature type="non-terminal residue" evidence="10">
    <location>
        <position position="1"/>
    </location>
</feature>
<feature type="binding site" evidence="6">
    <location>
        <position position="121"/>
    </location>
    <ligand>
        <name>Mg(2+)</name>
        <dbReference type="ChEBI" id="CHEBI:18420"/>
        <label>1</label>
    </ligand>
</feature>
<evidence type="ECO:0000259" key="9">
    <source>
        <dbReference type="Pfam" id="PF03372"/>
    </source>
</evidence>
<name>A0A4P9WHK6_9FUNG</name>
<keyword evidence="10" id="KW-0540">Nuclease</keyword>
<gene>
    <name evidence="10" type="ORF">BDK51DRAFT_12002</name>
</gene>
<evidence type="ECO:0000256" key="3">
    <source>
        <dbReference type="ARBA" id="ARBA00022801"/>
    </source>
</evidence>
<dbReference type="Gene3D" id="3.60.10.10">
    <property type="entry name" value="Endonuclease/exonuclease/phosphatase"/>
    <property type="match status" value="1"/>
</dbReference>
<accession>A0A4P9WHK6</accession>
<keyword evidence="8" id="KW-0234">DNA repair</keyword>
<dbReference type="InterPro" id="IPR005135">
    <property type="entry name" value="Endo/exonuclease/phosphatase"/>
</dbReference>